<dbReference type="EMBL" id="SMJU01000010">
    <property type="protein sequence ID" value="TDB63402.1"/>
    <property type="molecule type" value="Genomic_DNA"/>
</dbReference>
<organism evidence="2 3">
    <name type="scientific">Arundinibacter roseus</name>
    <dbReference type="NCBI Taxonomy" id="2070510"/>
    <lineage>
        <taxon>Bacteria</taxon>
        <taxon>Pseudomonadati</taxon>
        <taxon>Bacteroidota</taxon>
        <taxon>Cytophagia</taxon>
        <taxon>Cytophagales</taxon>
        <taxon>Spirosomataceae</taxon>
        <taxon>Arundinibacter</taxon>
    </lineage>
</organism>
<keyword evidence="1" id="KW-0732">Signal</keyword>
<proteinExistence type="predicted"/>
<dbReference type="Proteomes" id="UP000295706">
    <property type="component" value="Unassembled WGS sequence"/>
</dbReference>
<accession>A0A4R4K9T2</accession>
<dbReference type="RefSeq" id="WP_132119735.1">
    <property type="nucleotide sequence ID" value="NZ_SMJU01000010.1"/>
</dbReference>
<protein>
    <recommendedName>
        <fullName evidence="4">Type IX secretion system membrane protein PorP/SprF</fullName>
    </recommendedName>
</protein>
<keyword evidence="3" id="KW-1185">Reference proteome</keyword>
<evidence type="ECO:0000313" key="3">
    <source>
        <dbReference type="Proteomes" id="UP000295706"/>
    </source>
</evidence>
<dbReference type="AlphaFoldDB" id="A0A4R4K9T2"/>
<evidence type="ECO:0008006" key="4">
    <source>
        <dbReference type="Google" id="ProtNLM"/>
    </source>
</evidence>
<reference evidence="2 3" key="1">
    <citation type="submission" date="2019-02" db="EMBL/GenBank/DDBJ databases">
        <title>Arundinibacter roseus gen. nov., sp. nov., a new member of the family Cytophagaceae.</title>
        <authorList>
            <person name="Szuroczki S."/>
            <person name="Khayer B."/>
            <person name="Sproer C."/>
            <person name="Toumi M."/>
            <person name="Szabo A."/>
            <person name="Felfoldi T."/>
            <person name="Schumann P."/>
            <person name="Toth E."/>
        </authorList>
    </citation>
    <scope>NUCLEOTIDE SEQUENCE [LARGE SCALE GENOMIC DNA]</scope>
    <source>
        <strain evidence="2 3">DMA-k-7a</strain>
    </source>
</reference>
<evidence type="ECO:0000256" key="1">
    <source>
        <dbReference type="SAM" id="SignalP"/>
    </source>
</evidence>
<evidence type="ECO:0000313" key="2">
    <source>
        <dbReference type="EMBL" id="TDB63402.1"/>
    </source>
</evidence>
<gene>
    <name evidence="2" type="ORF">EZE20_16690</name>
</gene>
<sequence length="277" mass="30291">MRILRLLLCCLIPCAGFAGDDVFPIGARSWGMAHAIIAQSARESIVNNVAGIAALQDPAFFAAYHSYHGFDGLSTVAFGAVLPIKKELTSGFSVQRFGDKAYNELSMGIGVAHRINRVSLGIKVNYRQIAALTPSLSISRHAVVIEMGGLVQLSSSLYMGAHIYNLTQSGKSETDLQQIPTILRVGFMYSPSSVIRLSTELVKNTDDPMSLRYGLEYEVVPHLFLRTGFSTKPRIAHAGIGFNARNFSIDYALSSHTQLGISHHFTLAYRPLKEKKS</sequence>
<feature type="chain" id="PRO_5020501418" description="Type IX secretion system membrane protein PorP/SprF" evidence="1">
    <location>
        <begin position="19"/>
        <end position="277"/>
    </location>
</feature>
<dbReference type="OrthoDB" id="9786645at2"/>
<dbReference type="Gene3D" id="2.40.160.60">
    <property type="entry name" value="Outer membrane protein transport protein (OMPP1/FadL/TodX)"/>
    <property type="match status" value="1"/>
</dbReference>
<comment type="caution">
    <text evidence="2">The sequence shown here is derived from an EMBL/GenBank/DDBJ whole genome shotgun (WGS) entry which is preliminary data.</text>
</comment>
<name>A0A4R4K9T2_9BACT</name>
<feature type="signal peptide" evidence="1">
    <location>
        <begin position="1"/>
        <end position="18"/>
    </location>
</feature>